<accession>A0A936Z1M1</accession>
<sequence length="143" mass="14875">MDSPTGPPFQPFLSQRAREGASAAQVADLIDSVWQQIHAAMAPVIGQRGVAALYKRSLHLAAMTYPWLAAAQPTGGLAPMDLSLLRAEFARRNGAEAAAAGAALLLSFHGLVDSLIGPSLSGTLLGEVWAKFFSGSPAQDPPP</sequence>
<comment type="caution">
    <text evidence="1">The sequence shown here is derived from an EMBL/GenBank/DDBJ whole genome shotgun (WGS) entry which is preliminary data.</text>
</comment>
<protein>
    <submittedName>
        <fullName evidence="1">Uncharacterized protein</fullName>
    </submittedName>
</protein>
<dbReference type="AlphaFoldDB" id="A0A936Z1M1"/>
<dbReference type="Proteomes" id="UP000599109">
    <property type="component" value="Unassembled WGS sequence"/>
</dbReference>
<organism evidence="1 2">
    <name type="scientific">Ramlibacter monticola</name>
    <dbReference type="NCBI Taxonomy" id="1926872"/>
    <lineage>
        <taxon>Bacteria</taxon>
        <taxon>Pseudomonadati</taxon>
        <taxon>Pseudomonadota</taxon>
        <taxon>Betaproteobacteria</taxon>
        <taxon>Burkholderiales</taxon>
        <taxon>Comamonadaceae</taxon>
        <taxon>Ramlibacter</taxon>
    </lineage>
</organism>
<name>A0A936Z1M1_9BURK</name>
<proteinExistence type="predicted"/>
<keyword evidence="2" id="KW-1185">Reference proteome</keyword>
<dbReference type="RefSeq" id="WP_201674593.1">
    <property type="nucleotide sequence ID" value="NZ_JAEQNE010000002.1"/>
</dbReference>
<evidence type="ECO:0000313" key="1">
    <source>
        <dbReference type="EMBL" id="MBL0392005.1"/>
    </source>
</evidence>
<evidence type="ECO:0000313" key="2">
    <source>
        <dbReference type="Proteomes" id="UP000599109"/>
    </source>
</evidence>
<gene>
    <name evidence="1" type="ORF">JJ685_12765</name>
</gene>
<reference evidence="1 2" key="1">
    <citation type="journal article" date="2017" name="Int. J. Syst. Evol. Microbiol.">
        <title>Ramlibacter monticola sp. nov., isolated from forest soil.</title>
        <authorList>
            <person name="Chaudhary D.K."/>
            <person name="Kim J."/>
        </authorList>
    </citation>
    <scope>NUCLEOTIDE SEQUENCE [LARGE SCALE GENOMIC DNA]</scope>
    <source>
        <strain evidence="1 2">KACC 19175</strain>
    </source>
</reference>
<dbReference type="EMBL" id="JAEQNE010000002">
    <property type="protein sequence ID" value="MBL0392005.1"/>
    <property type="molecule type" value="Genomic_DNA"/>
</dbReference>